<feature type="compositionally biased region" description="Polar residues" evidence="6">
    <location>
        <begin position="896"/>
        <end position="924"/>
    </location>
</feature>
<dbReference type="Gene3D" id="1.20.140.50">
    <property type="entry name" value="alix/aip1 like domains"/>
    <property type="match status" value="1"/>
</dbReference>
<dbReference type="Gene3D" id="1.20.120.560">
    <property type="entry name" value="alix/aip1 in complex with the ypdl late domain"/>
    <property type="match status" value="1"/>
</dbReference>
<dbReference type="PROSITE" id="PS50055">
    <property type="entry name" value="TYR_PHOSPHATASE_PTP"/>
    <property type="match status" value="1"/>
</dbReference>
<feature type="compositionally biased region" description="Polar residues" evidence="6">
    <location>
        <begin position="829"/>
        <end position="838"/>
    </location>
</feature>
<dbReference type="SMART" id="SM01041">
    <property type="entry name" value="BRO1"/>
    <property type="match status" value="1"/>
</dbReference>
<evidence type="ECO:0008006" key="12">
    <source>
        <dbReference type="Google" id="ProtNLM"/>
    </source>
</evidence>
<sequence length="1778" mass="198951">MEAVPRLPMIYFELNTSPESVDFGSKLKQYIRDHYHENPETYMKEIYSLESLRAAAIRPQRDVDGCSTLKQYYCQLHFLQSRFPMSKDGKAAVNFTWNDLYSNSPTSLPDIRFEMVNILYNIGALHSQLGAADSRLTENGLKLACTHFQCAAWAFQHVKDSYPQMPGINVAPNVMQFKHQMCLAQAQECILEKSMADNRKAAINAKVAVQIVDYYNMAMNMITTLEEEGSTLYSIGTKHLKRWRRYVKFKSAYYACISLLYQGMQSEEQQKMGERVAYYQAASDRLQEAFNLSKDIENQEAVQEALTFTMDVVVGKMKPAQNENNLIYHEKVPDREALPDVKGKSLVRGIAFSVNDTEISGQDIFANLVPMKAHEASSLYSEEKAKLLRRVSGNIDKKEEQLVSFMSSLQLDYLHIFSQMDKIPQELIDSCAAMTGKTDAIQNLISSMNSLAEVSAEVEAMLSETFELIQAEEVAEKEYQEVMGSRPPSIVATDLTREANKYQEAHKKASESNETLHKAMTLHITNLKILMLPLNELTQQIPVLPALEPEEEKILNELQLLVNKVDEMKRQRSMLNNQLRESICNDDITNTLIIKQNEDHEKIFAEELKKHDKIIQLIDQNLAAQENILQALSEVYAQFAPTRKRINEVLRKRNTMVSALLSSYEAYEDLLAKSGKGLKFYKKLVTNISKLLQRCRGTCKVQEEEREQMLMKNGKLVPKPKPDNEPVSNNSGPKLKDYLNSKRNTTPPTTNSNPSLNTFYNPNLYQPGSTNPTSASPQPAPFVDPALSIPPVETKPQWVPSIRPTPLGSEGTNTPSKPPEMRSDYPASDSYQPYSNATPYSQYNPYPQNYSYDPSKYPYPQSEKPTIPTAYPNSAEPSNNYMNDLKNATYPPSVGTPASQSGENPAANTVPNFPSQPLSNTNYYQAPDAGKVASAQSQIPYQSFTPPASLNNPTQYPQPYTSAQTSLELSQTVQNYSFPEAAMQQASYPTYSTPTTLPTQTVTEPSLSYPSNTVYSNPNDVYIPNHYSGLYNQYETQTYPGYSAGSQNNTNYVTGYSSGTNQQTTDQSASYQYYNYNASAATSNAYPAQNTYYQPASESQPTQFEDPTKAYSQTAISSYPMAQPQQYMNMQYSVPFSTSEFLYMQQQQAFYTNAGQYQTLHTNSSQVAEPSTPTPPTGVYAQPSDPNYMNNYYNIPYGYQYQSPVQENVAPAAPSPAPAMPAPEQVQSPLAPQNSLTYMQAHTSNAGTTLTYSMNRSDAGSNLSDASSNVDLLAGLDFNVSQAPLIPTDSKNSLASEVKAEASDTPKVNVSQVSDQLAGLTLQKTGNSEEVKPSSFLSSQLPPLSVPAVDDKISPHRPASKDPFDDPEVLNQFTQEVEKFDKFIESLTAKTLNGPTPLDMKWKELCDFQEKNVAKQSISVARCYPMKNRFPDILPYDTTRVELPSTKDDYINASFIQNISSLCPPAILTQAPLPATYSDFWTMIWEQQVELIVCLQTDSELENQIYWPVEKGADLSFGRLKLTLQSCNNRNQWIERIIQISDQQKASRNIIHLQLTSWPGSSFPPSPGPFLSVVCECLSLYRQQRNLAHCVVIHCLSGVGRSGLFLLVLAAIAEINSGQGIPDLINLAGKMSLSRKNCLRDREHLKFAYQTILYYAQDLLMKRGILTTKSSFEEKRKSHTRHPSEDFLMNLPKGVKETEPAALTSSSDSSNQTVATPSSSTSNVAKEQESIRAVSSEENRRRNEEVFKNTGLITSSGQESDPLSQIDPLWSLKKASEN</sequence>
<evidence type="ECO:0000259" key="8">
    <source>
        <dbReference type="PROSITE" id="PS50056"/>
    </source>
</evidence>
<dbReference type="Gene3D" id="1.25.40.280">
    <property type="entry name" value="alix/aip1 like domains"/>
    <property type="match status" value="1"/>
</dbReference>
<dbReference type="GO" id="GO:0032456">
    <property type="term" value="P:endocytic recycling"/>
    <property type="evidence" value="ECO:0007669"/>
    <property type="project" value="TreeGrafter"/>
</dbReference>
<dbReference type="Pfam" id="PF03097">
    <property type="entry name" value="BRO1"/>
    <property type="match status" value="1"/>
</dbReference>
<dbReference type="SUPFAM" id="SSF52799">
    <property type="entry name" value="(Phosphotyrosine protein) phosphatases II"/>
    <property type="match status" value="1"/>
</dbReference>
<feature type="region of interest" description="Disordered" evidence="6">
    <location>
        <begin position="1698"/>
        <end position="1778"/>
    </location>
</feature>
<feature type="region of interest" description="Disordered" evidence="6">
    <location>
        <begin position="710"/>
        <end position="925"/>
    </location>
</feature>
<feature type="compositionally biased region" description="Polar residues" evidence="6">
    <location>
        <begin position="1703"/>
        <end position="1725"/>
    </location>
</feature>
<feature type="compositionally biased region" description="Polar residues" evidence="6">
    <location>
        <begin position="871"/>
        <end position="882"/>
    </location>
</feature>
<dbReference type="GO" id="GO:0004725">
    <property type="term" value="F:protein tyrosine phosphatase activity"/>
    <property type="evidence" value="ECO:0007669"/>
    <property type="project" value="InterPro"/>
</dbReference>
<dbReference type="Gene3D" id="3.90.190.10">
    <property type="entry name" value="Protein tyrosine phosphatase superfamily"/>
    <property type="match status" value="1"/>
</dbReference>
<dbReference type="GO" id="GO:0005768">
    <property type="term" value="C:endosome"/>
    <property type="evidence" value="ECO:0007669"/>
    <property type="project" value="UniProtKB-SubCell"/>
</dbReference>
<dbReference type="GO" id="GO:0048666">
    <property type="term" value="P:neuron development"/>
    <property type="evidence" value="ECO:0007669"/>
    <property type="project" value="UniProtKB-ARBA"/>
</dbReference>
<dbReference type="SMART" id="SM00194">
    <property type="entry name" value="PTPc"/>
    <property type="match status" value="1"/>
</dbReference>
<dbReference type="InterPro" id="IPR025304">
    <property type="entry name" value="ALIX_V_dom"/>
</dbReference>
<dbReference type="Proteomes" id="UP001152759">
    <property type="component" value="Chromosome 7"/>
</dbReference>
<reference evidence="10" key="1">
    <citation type="submission" date="2021-12" db="EMBL/GenBank/DDBJ databases">
        <authorList>
            <person name="King R."/>
        </authorList>
    </citation>
    <scope>NUCLEOTIDE SEQUENCE</scope>
</reference>
<dbReference type="EMBL" id="OU963868">
    <property type="protein sequence ID" value="CAH0393687.1"/>
    <property type="molecule type" value="Genomic_DNA"/>
</dbReference>
<gene>
    <name evidence="10" type="ORF">BEMITA_LOCUS12057</name>
</gene>
<feature type="domain" description="BRO1" evidence="9">
    <location>
        <begin position="8"/>
        <end position="402"/>
    </location>
</feature>
<keyword evidence="3" id="KW-0963">Cytoplasm</keyword>
<evidence type="ECO:0000256" key="4">
    <source>
        <dbReference type="ARBA" id="ARBA00022753"/>
    </source>
</evidence>
<evidence type="ECO:0000313" key="11">
    <source>
        <dbReference type="Proteomes" id="UP001152759"/>
    </source>
</evidence>
<dbReference type="InterPro" id="IPR000387">
    <property type="entry name" value="Tyr_Pase_dom"/>
</dbReference>
<dbReference type="InterPro" id="IPR038499">
    <property type="entry name" value="BRO1_sf"/>
</dbReference>
<dbReference type="CDD" id="cd09234">
    <property type="entry name" value="V_HD-PTP_like"/>
    <property type="match status" value="1"/>
</dbReference>
<dbReference type="PROSITE" id="PS00383">
    <property type="entry name" value="TYR_PHOSPHATASE_1"/>
    <property type="match status" value="1"/>
</dbReference>
<evidence type="ECO:0000256" key="5">
    <source>
        <dbReference type="SAM" id="Coils"/>
    </source>
</evidence>
<dbReference type="KEGG" id="btab:109032976"/>
<keyword evidence="4" id="KW-0967">Endosome</keyword>
<feature type="compositionally biased region" description="Low complexity" evidence="6">
    <location>
        <begin position="741"/>
        <end position="758"/>
    </location>
</feature>
<evidence type="ECO:0000259" key="9">
    <source>
        <dbReference type="PROSITE" id="PS51180"/>
    </source>
</evidence>
<evidence type="ECO:0000256" key="1">
    <source>
        <dbReference type="ARBA" id="ARBA00004177"/>
    </source>
</evidence>
<dbReference type="PROSITE" id="PS50056">
    <property type="entry name" value="TYR_PHOSPHATASE_2"/>
    <property type="match status" value="1"/>
</dbReference>
<dbReference type="PANTHER" id="PTHR23030">
    <property type="entry name" value="PCD6 INTERACTING PROTEIN-RELATED"/>
    <property type="match status" value="1"/>
</dbReference>
<dbReference type="PROSITE" id="PS51180">
    <property type="entry name" value="BRO1"/>
    <property type="match status" value="1"/>
</dbReference>
<dbReference type="InterPro" id="IPR003595">
    <property type="entry name" value="Tyr_Pase_cat"/>
</dbReference>
<dbReference type="InterPro" id="IPR000242">
    <property type="entry name" value="PTP_cat"/>
</dbReference>
<dbReference type="GO" id="GO:0043328">
    <property type="term" value="P:protein transport to vacuole involved in ubiquitin-dependent protein catabolic process via the multivesicular body sorting pathway"/>
    <property type="evidence" value="ECO:0007669"/>
    <property type="project" value="TreeGrafter"/>
</dbReference>
<feature type="compositionally biased region" description="Polar residues" evidence="6">
    <location>
        <begin position="1751"/>
        <end position="1763"/>
    </location>
</feature>
<name>A0A9P0F669_BEMTA</name>
<evidence type="ECO:0000313" key="10">
    <source>
        <dbReference type="EMBL" id="CAH0393687.1"/>
    </source>
</evidence>
<protein>
    <recommendedName>
        <fullName evidence="12">Tyrosine-protein phosphatase non-receptor type 23</fullName>
    </recommendedName>
</protein>
<feature type="compositionally biased region" description="Low complexity" evidence="6">
    <location>
        <begin position="839"/>
        <end position="852"/>
    </location>
</feature>
<organism evidence="10 11">
    <name type="scientific">Bemisia tabaci</name>
    <name type="common">Sweetpotato whitefly</name>
    <name type="synonym">Aleurodes tabaci</name>
    <dbReference type="NCBI Taxonomy" id="7038"/>
    <lineage>
        <taxon>Eukaryota</taxon>
        <taxon>Metazoa</taxon>
        <taxon>Ecdysozoa</taxon>
        <taxon>Arthropoda</taxon>
        <taxon>Hexapoda</taxon>
        <taxon>Insecta</taxon>
        <taxon>Pterygota</taxon>
        <taxon>Neoptera</taxon>
        <taxon>Paraneoptera</taxon>
        <taxon>Hemiptera</taxon>
        <taxon>Sternorrhyncha</taxon>
        <taxon>Aleyrodoidea</taxon>
        <taxon>Aleyrodidae</taxon>
        <taxon>Aleyrodinae</taxon>
        <taxon>Bemisia</taxon>
    </lineage>
</organism>
<dbReference type="PANTHER" id="PTHR23030:SF30">
    <property type="entry name" value="TYROSINE-PROTEIN PHOSPHATASE NON-RECEPTOR TYPE 23"/>
    <property type="match status" value="1"/>
</dbReference>
<evidence type="ECO:0000256" key="6">
    <source>
        <dbReference type="SAM" id="MobiDB-lite"/>
    </source>
</evidence>
<evidence type="ECO:0000259" key="7">
    <source>
        <dbReference type="PROSITE" id="PS50055"/>
    </source>
</evidence>
<evidence type="ECO:0000256" key="2">
    <source>
        <dbReference type="ARBA" id="ARBA00004496"/>
    </source>
</evidence>
<feature type="domain" description="Tyrosine specific protein phosphatases" evidence="8">
    <location>
        <begin position="1568"/>
        <end position="1646"/>
    </location>
</feature>
<proteinExistence type="predicted"/>
<feature type="compositionally biased region" description="Basic and acidic residues" evidence="6">
    <location>
        <begin position="1726"/>
        <end position="1747"/>
    </location>
</feature>
<dbReference type="Pfam" id="PF13949">
    <property type="entry name" value="ALIX_LYPXL_bnd"/>
    <property type="match status" value="1"/>
</dbReference>
<evidence type="ECO:0000256" key="3">
    <source>
        <dbReference type="ARBA" id="ARBA00022490"/>
    </source>
</evidence>
<dbReference type="GO" id="GO:0045022">
    <property type="term" value="P:early endosome to late endosome transport"/>
    <property type="evidence" value="ECO:0007669"/>
    <property type="project" value="TreeGrafter"/>
</dbReference>
<feature type="domain" description="Tyrosine-protein phosphatase" evidence="7">
    <location>
        <begin position="1427"/>
        <end position="1655"/>
    </location>
</feature>
<dbReference type="InterPro" id="IPR029021">
    <property type="entry name" value="Prot-tyrosine_phosphatase-like"/>
</dbReference>
<comment type="subcellular location">
    <subcellularLocation>
        <location evidence="2">Cytoplasm</location>
    </subcellularLocation>
    <subcellularLocation>
        <location evidence="1">Endosome</location>
    </subcellularLocation>
</comment>
<feature type="coiled-coil region" evidence="5">
    <location>
        <begin position="551"/>
        <end position="585"/>
    </location>
</feature>
<accession>A0A9P0F669</accession>
<keyword evidence="5" id="KW-0175">Coiled coil</keyword>
<dbReference type="PRINTS" id="PR00700">
    <property type="entry name" value="PRTYPHPHTASE"/>
</dbReference>
<dbReference type="SMART" id="SM00404">
    <property type="entry name" value="PTPc_motif"/>
    <property type="match status" value="1"/>
</dbReference>
<dbReference type="Pfam" id="PF00102">
    <property type="entry name" value="Y_phosphatase"/>
    <property type="match status" value="1"/>
</dbReference>
<feature type="compositionally biased region" description="Polar residues" evidence="6">
    <location>
        <begin position="759"/>
        <end position="777"/>
    </location>
</feature>
<keyword evidence="11" id="KW-1185">Reference proteome</keyword>
<dbReference type="InterPro" id="IPR016130">
    <property type="entry name" value="Tyr_Pase_AS"/>
</dbReference>
<dbReference type="InterPro" id="IPR004328">
    <property type="entry name" value="BRO1_dom"/>
</dbReference>